<dbReference type="Gene3D" id="2.60.40.1930">
    <property type="match status" value="1"/>
</dbReference>
<dbReference type="Gene3D" id="2.60.40.3710">
    <property type="match status" value="1"/>
</dbReference>
<sequence length="1897" mass="205318">MFQKYFVSGLALFGLLLCTAAVALAGPAYRVARTSLSEEDNWRQAEGLSISFDVDVERCKKQYGADWSRQCSGPPAGQPGTLVEGVRMTPETPGEWRWQHGSSMTFTPEKHLRPETTYTISLEKVSLPSRFSVNRQLTYTTQPQAARIGKETFWTDPSAKGAHAISVPVYFIWPVNPQNTEKDISLRASNTKSGLSFGAPRFIWNERRTEVVVSAPVMSLPGDNVAAVLRVQGLPGFIEKEGKRIVRLAGKAGAGNVEALFAVVGRDRIMNIQDVTVKTAYGQSLEKEFHLVVKTSLRVLPSELLRHLEVVQLPEKITPEAGQEADWTKMPAISTNDIKRGEKLQLQLLQPADEASDTITLRIPAGAGRGLLASIKSGLVSTGGLSLTEARRFILTAPPLGAELAFLQPGNILTLSGDKKLDIYAVGLTGIEWRAERVRDPFLALLAKDSGFEENASDFTVMSDAVQGHLDMRGLGGTKMPGEAFFGVLDLAPLLRGQNGPKHGLMRMTVTGHKADRQVAEVSRLLLVTDMGLSVKTASDGTRAVFVQNLGTGKPAANIEVRLLGANGLPVCSAFTNTQGRADLPSVVGLEREKRPVAVVALAAVPGGQDMAWLSLDDNARNVDYSNFSVSGRHAAGNGLSASVFSQRGLYLPGEKLHFGCIVRRFDWQPLPQDLPLEAVLVSPTGAEVMRRPFTLGAEGLQHFTWKSTEDAAVGQYRLDIRLASGKPGSGASGPVLGGTSTRVEEFQPDTLALSTSFEPVAPKGWIRTGMGASPAVAVARLDNLYGEPAADHRIQTAFHARKGMLRFPGYEDYAFYDASPSGAQDQYMDLPDAFTSSKGIARLPLPLDRLQGNTFYGTLMIDGFEPEGGRAVTRQLSALFSPLEVALGYKGEEQANNLEYVPQNSRASLRLVAVNNDLAPVALRDAEIVFSARRYVNSLVTDARGEYHYDATPVDTEITRQTVNLSPQGLSWPMPTSEAGDFLVTVRQANGNILALIPYSVAGNRLADPSGLSTASLAKGNLRLKLEKEHYQPGETIKMSLSTPYSGTGLITIERENVLTHAWFTAQAGESVQEIQIPEQFEGRGYVNVSFVRSLDSEAVYMNPHTYGVAPFTVGMNRRDMGLKITAPERVLPGEKATVRLTSRVPGKAVLFAVDEGVLQITGFATPDPLRELLGDRALDVSTMQALDLLMPDHARLQGRIPGFGGDMAGAGGRFLNPFKRRGEPPFAFWQEVSAVSAEGTEISFDVPAYVSGRIRIMAVGSTPVHDGRSTAGSARADMEVRGTLILKPLLPLAVAPGDEFDAALVIANTVEGSGKDARVSVTMDCGPELVFLSGQKPQPVAVNENGEAVLRFRMRAQDVLGSADVRFTATLAGKEKAGSSMRRQSLSVRPPAPRIRTEKVVALDGDMDIPVNRDLYPYEARGQATVSALPVLGLRALLARLDTYPYGCTEQLISRAMPYVALLAVPELRKQALSSPRTSPEILAKRGNAVISAALDTIRSNFSYYEGISLWPGSPTNDFVTAYAGDFLLTLRESGVVVPEGLTRNILDSLENTVRRSPVDANDGRIKVYGAWVLLRDGRIMTQEVERLEQWFRENTDGWESDLVAVLLADCYDMLRLKRRAEQLMPSAFIAATGDSMLGQGAAAALHAAVVLRHFPEKRQQVNTDALLDEAFNTAATTVDMGLISRALVMLAGQDAPAPEGISLACTSYAQGFSALEPQDSVGASVLTLDAPGCLNYRASMPKGDKGWNLHVAAEGFERKPLTPASSGLELQRRYVNSRGENVTSARLGEVLTVELSLRSPAEFTNVVVVDLLPGGFEPVLEKSESTEPQEGLIRHERREDRGIFFVNTGPQARTFTYKVRAATRGRFVLPSATAEAMYEPATNARLGGGHVNIE</sequence>
<evidence type="ECO:0000256" key="2">
    <source>
        <dbReference type="SAM" id="SignalP"/>
    </source>
</evidence>
<dbReference type="SUPFAM" id="SSF48239">
    <property type="entry name" value="Terpenoid cyclases/Protein prenyltransferases"/>
    <property type="match status" value="1"/>
</dbReference>
<comment type="caution">
    <text evidence="5">The sequence shown here is derived from an EMBL/GenBank/DDBJ whole genome shotgun (WGS) entry which is preliminary data.</text>
</comment>
<dbReference type="EMBL" id="BAAFSG010000001">
    <property type="protein sequence ID" value="GAB1253557.1"/>
    <property type="molecule type" value="Genomic_DNA"/>
</dbReference>
<dbReference type="Pfam" id="PF01835">
    <property type="entry name" value="MG2"/>
    <property type="match status" value="1"/>
</dbReference>
<evidence type="ECO:0000313" key="5">
    <source>
        <dbReference type="EMBL" id="GAB1253557.1"/>
    </source>
</evidence>
<dbReference type="InterPro" id="IPR021868">
    <property type="entry name" value="Alpha_2_Macroglob_MG3"/>
</dbReference>
<dbReference type="PANTHER" id="PTHR40094:SF1">
    <property type="entry name" value="UBIQUITIN DOMAIN-CONTAINING PROTEIN"/>
    <property type="match status" value="1"/>
</dbReference>
<feature type="signal peptide" evidence="2">
    <location>
        <begin position="1"/>
        <end position="25"/>
    </location>
</feature>
<feature type="domain" description="Alpha-2-macroglobulin" evidence="4">
    <location>
        <begin position="1229"/>
        <end position="1325"/>
    </location>
</feature>
<evidence type="ECO:0000313" key="6">
    <source>
        <dbReference type="Proteomes" id="UP001628192"/>
    </source>
</evidence>
<reference evidence="5 6" key="1">
    <citation type="journal article" date="2025" name="Int. J. Syst. Evol. Microbiol.">
        <title>Desulfovibrio falkowii sp. nov., Porphyromonas miyakawae sp. nov., Mediterraneibacter flintii sp. nov. and Owariibacterium komagatae gen. nov., sp. nov., isolated from human faeces.</title>
        <authorList>
            <person name="Hamaguchi T."/>
            <person name="Ohara M."/>
            <person name="Hisatomi A."/>
            <person name="Sekiguchi K."/>
            <person name="Takeda J.I."/>
            <person name="Ueyama J."/>
            <person name="Ito M."/>
            <person name="Nishiwaki H."/>
            <person name="Ogi T."/>
            <person name="Hirayama M."/>
            <person name="Ohkuma M."/>
            <person name="Sakamoto M."/>
            <person name="Ohno K."/>
        </authorList>
    </citation>
    <scope>NUCLEOTIDE SEQUENCE [LARGE SCALE GENOMIC DNA]</scope>
    <source>
        <strain evidence="5 6">13CB8C</strain>
    </source>
</reference>
<dbReference type="RefSeq" id="WP_407844339.1">
    <property type="nucleotide sequence ID" value="NZ_BAAFSG010000001.1"/>
</dbReference>
<protein>
    <submittedName>
        <fullName evidence="5">Alpha-2-macroglobulin</fullName>
    </submittedName>
</protein>
<dbReference type="SMART" id="SM01359">
    <property type="entry name" value="A2M_N_2"/>
    <property type="match status" value="1"/>
</dbReference>
<dbReference type="InterPro" id="IPR001599">
    <property type="entry name" value="Macroglobln_a2"/>
</dbReference>
<dbReference type="Pfam" id="PF11974">
    <property type="entry name" value="bMG3"/>
    <property type="match status" value="1"/>
</dbReference>
<keyword evidence="2" id="KW-0732">Signal</keyword>
<keyword evidence="6" id="KW-1185">Reference proteome</keyword>
<feature type="domain" description="Alpha-2-macroglobulin bait region" evidence="3">
    <location>
        <begin position="1023"/>
        <end position="1162"/>
    </location>
</feature>
<proteinExistence type="inferred from homology"/>
<dbReference type="InterPro" id="IPR011625">
    <property type="entry name" value="A2M_N_BRD"/>
</dbReference>
<dbReference type="Gene3D" id="1.50.10.20">
    <property type="match status" value="1"/>
</dbReference>
<organism evidence="5 6">
    <name type="scientific">Desulfovibrio falkowii</name>
    <dbReference type="NCBI Taxonomy" id="3136602"/>
    <lineage>
        <taxon>Bacteria</taxon>
        <taxon>Pseudomonadati</taxon>
        <taxon>Thermodesulfobacteriota</taxon>
        <taxon>Desulfovibrionia</taxon>
        <taxon>Desulfovibrionales</taxon>
        <taxon>Desulfovibrionaceae</taxon>
        <taxon>Desulfovibrio</taxon>
    </lineage>
</organism>
<evidence type="ECO:0000256" key="1">
    <source>
        <dbReference type="ARBA" id="ARBA00010556"/>
    </source>
</evidence>
<feature type="chain" id="PRO_5046218692" evidence="2">
    <location>
        <begin position="26"/>
        <end position="1897"/>
    </location>
</feature>
<dbReference type="InterPro" id="IPR002890">
    <property type="entry name" value="MG2"/>
</dbReference>
<dbReference type="InterPro" id="IPR041246">
    <property type="entry name" value="Bact_MG10"/>
</dbReference>
<dbReference type="InterPro" id="IPR051802">
    <property type="entry name" value="YfhM-like"/>
</dbReference>
<dbReference type="InterPro" id="IPR008930">
    <property type="entry name" value="Terpenoid_cyclase/PrenylTrfase"/>
</dbReference>
<gene>
    <name evidence="5" type="ORF">Defa_10440</name>
</gene>
<dbReference type="Pfam" id="PF17973">
    <property type="entry name" value="bMG10"/>
    <property type="match status" value="1"/>
</dbReference>
<dbReference type="SMART" id="SM01360">
    <property type="entry name" value="A2M"/>
    <property type="match status" value="1"/>
</dbReference>
<accession>A0ABQ0E786</accession>
<name>A0ABQ0E786_9BACT</name>
<comment type="similarity">
    <text evidence="1">Belongs to the protease inhibitor I39 (alpha-2-macroglobulin) family. Bacterial alpha-2-macroglobulin subfamily.</text>
</comment>
<dbReference type="Pfam" id="PF07703">
    <property type="entry name" value="A2M_BRD"/>
    <property type="match status" value="1"/>
</dbReference>
<evidence type="ECO:0000259" key="3">
    <source>
        <dbReference type="SMART" id="SM01359"/>
    </source>
</evidence>
<evidence type="ECO:0000259" key="4">
    <source>
        <dbReference type="SMART" id="SM01360"/>
    </source>
</evidence>
<dbReference type="PANTHER" id="PTHR40094">
    <property type="entry name" value="ALPHA-2-MACROGLOBULIN HOMOLOG"/>
    <property type="match status" value="1"/>
</dbReference>
<dbReference type="Proteomes" id="UP001628192">
    <property type="component" value="Unassembled WGS sequence"/>
</dbReference>